<dbReference type="AlphaFoldDB" id="A0A6C0E0Y3"/>
<protein>
    <submittedName>
        <fullName evidence="1">Uncharacterized protein</fullName>
    </submittedName>
</protein>
<proteinExistence type="predicted"/>
<evidence type="ECO:0000313" key="1">
    <source>
        <dbReference type="EMBL" id="QHT21085.1"/>
    </source>
</evidence>
<organism evidence="1">
    <name type="scientific">viral metagenome</name>
    <dbReference type="NCBI Taxonomy" id="1070528"/>
    <lineage>
        <taxon>unclassified sequences</taxon>
        <taxon>metagenomes</taxon>
        <taxon>organismal metagenomes</taxon>
    </lineage>
</organism>
<name>A0A6C0E0Y3_9ZZZZ</name>
<sequence>MSISTMLNKNTPVIAIISKKTAAINKILLQLKNASISHDDYKSSENPFFRNDINAQPFQQSNKLFINTQLPEGLNHNIKLLYELLGDQKKEIYYDTWTIMSLNEALDRYNSLVEQGQTNVFDIGYKYGGMGYIDVLSCDLSNHLLFYRVDGGSNAYDRQYNLRNLIVNGSSPYNKFHFSEWFYNV</sequence>
<accession>A0A6C0E0Y3</accession>
<dbReference type="EMBL" id="MN739685">
    <property type="protein sequence ID" value="QHT21085.1"/>
    <property type="molecule type" value="Genomic_DNA"/>
</dbReference>
<reference evidence="1" key="1">
    <citation type="journal article" date="2020" name="Nature">
        <title>Giant virus diversity and host interactions through global metagenomics.</title>
        <authorList>
            <person name="Schulz F."/>
            <person name="Roux S."/>
            <person name="Paez-Espino D."/>
            <person name="Jungbluth S."/>
            <person name="Walsh D.A."/>
            <person name="Denef V.J."/>
            <person name="McMahon K.D."/>
            <person name="Konstantinidis K.T."/>
            <person name="Eloe-Fadrosh E.A."/>
            <person name="Kyrpides N.C."/>
            <person name="Woyke T."/>
        </authorList>
    </citation>
    <scope>NUCLEOTIDE SEQUENCE</scope>
    <source>
        <strain evidence="1">GVMAG-M-3300023174-75</strain>
    </source>
</reference>